<reference evidence="2" key="1">
    <citation type="submission" date="2022-09" db="EMBL/GenBank/DDBJ databases">
        <title>Complete genome sequence of Pseudomonas promysalinigenes strain RL-WG26, a newly isolated PGPR with the potential for plant salinity stress alleviation.</title>
        <authorList>
            <person name="Ren L."/>
            <person name="Wang G."/>
            <person name="Hu H."/>
        </authorList>
    </citation>
    <scope>NUCLEOTIDE SEQUENCE</scope>
    <source>
        <strain evidence="2">RL-WG26</strain>
    </source>
</reference>
<dbReference type="CDD" id="cd00093">
    <property type="entry name" value="HTH_XRE"/>
    <property type="match status" value="1"/>
</dbReference>
<dbReference type="InterPro" id="IPR036388">
    <property type="entry name" value="WH-like_DNA-bd_sf"/>
</dbReference>
<evidence type="ECO:0000313" key="3">
    <source>
        <dbReference type="Proteomes" id="UP001064504"/>
    </source>
</evidence>
<dbReference type="Gene3D" id="1.10.10.10">
    <property type="entry name" value="Winged helix-like DNA-binding domain superfamily/Winged helix DNA-binding domain"/>
    <property type="match status" value="1"/>
</dbReference>
<dbReference type="InterPro" id="IPR001387">
    <property type="entry name" value="Cro/C1-type_HTH"/>
</dbReference>
<accession>A0ABY6AII6</accession>
<dbReference type="InterPro" id="IPR010982">
    <property type="entry name" value="Lambda_DNA-bd_dom_sf"/>
</dbReference>
<evidence type="ECO:0000259" key="1">
    <source>
        <dbReference type="PROSITE" id="PS50943"/>
    </source>
</evidence>
<feature type="domain" description="HTH cro/C1-type" evidence="1">
    <location>
        <begin position="11"/>
        <end position="63"/>
    </location>
</feature>
<dbReference type="Pfam" id="PF13560">
    <property type="entry name" value="HTH_31"/>
    <property type="match status" value="1"/>
</dbReference>
<dbReference type="PROSITE" id="PS50943">
    <property type="entry name" value="HTH_CROC1"/>
    <property type="match status" value="1"/>
</dbReference>
<gene>
    <name evidence="2" type="ORF">N5C08_17810</name>
</gene>
<dbReference type="EMBL" id="CP104557">
    <property type="protein sequence ID" value="UXH38812.1"/>
    <property type="molecule type" value="Genomic_DNA"/>
</dbReference>
<name>A0ABY6AII6_9PSED</name>
<dbReference type="Gene3D" id="1.10.260.40">
    <property type="entry name" value="lambda repressor-like DNA-binding domains"/>
    <property type="match status" value="1"/>
</dbReference>
<dbReference type="SMART" id="SM00530">
    <property type="entry name" value="HTH_XRE"/>
    <property type="match status" value="1"/>
</dbReference>
<protein>
    <submittedName>
        <fullName evidence="2">Helix-turn-helix domain-containing protein</fullName>
    </submittedName>
</protein>
<keyword evidence="3" id="KW-1185">Reference proteome</keyword>
<organism evidence="2 3">
    <name type="scientific">Pseudomonas promysalinigenes</name>
    <dbReference type="NCBI Taxonomy" id="485898"/>
    <lineage>
        <taxon>Bacteria</taxon>
        <taxon>Pseudomonadati</taxon>
        <taxon>Pseudomonadota</taxon>
        <taxon>Gammaproteobacteria</taxon>
        <taxon>Pseudomonadales</taxon>
        <taxon>Pseudomonadaceae</taxon>
        <taxon>Pseudomonas</taxon>
    </lineage>
</organism>
<sequence length="163" mass="18104">MHLKIALAGTLRALRLNRRLRYEQLSDAGPKSKVSALERGETSITLERFESLAEALEIDPLALMALCMSARLGAPYPSLIEKAREQLEAFEADGGFELLADQFVDGELVQRTRGKPMNTDNLNAVRELKASGMTQAQIAQELELSPTIVNRHWKRIEAEDAAD</sequence>
<proteinExistence type="predicted"/>
<dbReference type="RefSeq" id="WP_261743917.1">
    <property type="nucleotide sequence ID" value="NZ_CP104557.1"/>
</dbReference>
<dbReference type="Proteomes" id="UP001064504">
    <property type="component" value="Chromosome"/>
</dbReference>
<dbReference type="SUPFAM" id="SSF47413">
    <property type="entry name" value="lambda repressor-like DNA-binding domains"/>
    <property type="match status" value="1"/>
</dbReference>
<evidence type="ECO:0000313" key="2">
    <source>
        <dbReference type="EMBL" id="UXH38812.1"/>
    </source>
</evidence>